<evidence type="ECO:0000313" key="1">
    <source>
        <dbReference type="EMBL" id="KRY11553.1"/>
    </source>
</evidence>
<sequence>MFSYCAHQMLKDSCTSPLGKHRARYGPLIFSTIFHPYLNHLWLFISEFSKKSTNHFFTFEKLLESRAIAELSQSRSREYNTIQYFDFQLEL</sequence>
<dbReference type="AlphaFoldDB" id="A0A0V0ZGA2"/>
<evidence type="ECO:0000313" key="2">
    <source>
        <dbReference type="Proteomes" id="UP000054783"/>
    </source>
</evidence>
<dbReference type="EMBL" id="JYDQ01000191">
    <property type="protein sequence ID" value="KRY11553.1"/>
    <property type="molecule type" value="Genomic_DNA"/>
</dbReference>
<dbReference type="Proteomes" id="UP000054783">
    <property type="component" value="Unassembled WGS sequence"/>
</dbReference>
<reference evidence="1 2" key="1">
    <citation type="submission" date="2015-01" db="EMBL/GenBank/DDBJ databases">
        <title>Evolution of Trichinella species and genotypes.</title>
        <authorList>
            <person name="Korhonen P.K."/>
            <person name="Edoardo P."/>
            <person name="Giuseppe L.R."/>
            <person name="Gasser R.B."/>
        </authorList>
    </citation>
    <scope>NUCLEOTIDE SEQUENCE [LARGE SCALE GENOMIC DNA]</scope>
    <source>
        <strain evidence="1">ISS2496</strain>
    </source>
</reference>
<proteinExistence type="predicted"/>
<keyword evidence="2" id="KW-1185">Reference proteome</keyword>
<comment type="caution">
    <text evidence="1">The sequence shown here is derived from an EMBL/GenBank/DDBJ whole genome shotgun (WGS) entry which is preliminary data.</text>
</comment>
<name>A0A0V0ZGA2_9BILA</name>
<protein>
    <submittedName>
        <fullName evidence="1">Uncharacterized protein</fullName>
    </submittedName>
</protein>
<gene>
    <name evidence="1" type="ORF">T12_6212</name>
</gene>
<organism evidence="1 2">
    <name type="scientific">Trichinella patagoniensis</name>
    <dbReference type="NCBI Taxonomy" id="990121"/>
    <lineage>
        <taxon>Eukaryota</taxon>
        <taxon>Metazoa</taxon>
        <taxon>Ecdysozoa</taxon>
        <taxon>Nematoda</taxon>
        <taxon>Enoplea</taxon>
        <taxon>Dorylaimia</taxon>
        <taxon>Trichinellida</taxon>
        <taxon>Trichinellidae</taxon>
        <taxon>Trichinella</taxon>
    </lineage>
</organism>
<accession>A0A0V0ZGA2</accession>